<dbReference type="KEGG" id="vg:63027418"/>
<accession>A0A514DIR3</accession>
<evidence type="ECO:0000313" key="1">
    <source>
        <dbReference type="EMBL" id="QDH93511.1"/>
    </source>
</evidence>
<dbReference type="GeneID" id="63027418"/>
<sequence length="694" mass="72638">MAYTRPTIVSGVTRATKAFFDNLLDGIDEKLAKADADTEYARAGVATLGVAPQFDIDATGVSDSAAGVRAALAATPEGGTLLLPGTIRLSSGVAVTNRSVTIQVEGTVNSDAGVAPFTFSASPETIYPVSALVATTITNETGVTQAALSLTLASTPPWKRGDAVKLFADDEVPGARLGDGVIESRFGQYHVVQSVSGTTVVLIGSLRDPCTMNVRVTRMPRHAVALTGSGVFGQIGIPITFRHLRAPQIKARILGSGGQGILLQGCYQPRAQVSIDDAPDNGTVVGYGLIDNSGANGVFDIHASRVRHAYTDDTPRIAAGSTEVWKYGRSFAHRVAGSAAGTSNTAWDTHAASEGVHFDCIAVDCIGIVGLRGRNHTGRFKGWRPAKSSWKFFSEPNRGTWSHGHDIEIDVYDPPAGYPVGSVILNDGTGFATAGVRETRPSRAQVRVHGQSVPPVIVEAVNATLVHEVSLVTPGRLAPAETLTNSELRSGTPQKIIATPYTSDGFTGANGNIATGRNTDLEQGGTVVVPWEISPTSRFAIQTNQLTNGTVDGLGLMVLPVPSNNVRLTARVRSTATAPGISQFEVRRKTATYVADPGDSAYAVRVGAGQVRLIKKVAGSGIWVDVSDPFTHDADVDVAVQVFDSLLSLLINGAEIMSITDTSITAGGYVGVYKTGAGSMGPINWVRVDLLTAG</sequence>
<gene>
    <name evidence="1" type="primary">25</name>
    <name evidence="1" type="ORF">SEA_VERITY_25</name>
</gene>
<dbReference type="Gene3D" id="2.60.120.560">
    <property type="entry name" value="Exo-inulinase, domain 1"/>
    <property type="match status" value="1"/>
</dbReference>
<dbReference type="EMBL" id="MK937611">
    <property type="protein sequence ID" value="QDH93511.1"/>
    <property type="molecule type" value="Genomic_DNA"/>
</dbReference>
<evidence type="ECO:0000313" key="2">
    <source>
        <dbReference type="Proteomes" id="UP000317598"/>
    </source>
</evidence>
<name>A0A514DIR3_9CAUD</name>
<protein>
    <submittedName>
        <fullName evidence="1">Minor tail protein</fullName>
    </submittedName>
</protein>
<organism evidence="1 2">
    <name type="scientific">Gordonia phage Verity</name>
    <dbReference type="NCBI Taxonomy" id="2591211"/>
    <lineage>
        <taxon>Viruses</taxon>
        <taxon>Duplodnaviria</taxon>
        <taxon>Heunggongvirae</taxon>
        <taxon>Uroviricota</taxon>
        <taxon>Caudoviricetes</taxon>
        <taxon>Stackebrandtviridae</taxon>
        <taxon>Schenleyvirinae</taxon>
        <taxon>Zitchvirus</taxon>
        <taxon>Zitchvirus verity</taxon>
    </lineage>
</organism>
<dbReference type="Proteomes" id="UP000317598">
    <property type="component" value="Segment"/>
</dbReference>
<dbReference type="RefSeq" id="YP_010002863.1">
    <property type="nucleotide sequence ID" value="NC_053249.1"/>
</dbReference>
<proteinExistence type="predicted"/>
<keyword evidence="2" id="KW-1185">Reference proteome</keyword>
<reference evidence="1 2" key="1">
    <citation type="submission" date="2019-05" db="EMBL/GenBank/DDBJ databases">
        <authorList>
            <person name="Hammer B.W."/>
            <person name="Akkineni S.H."/>
            <person name="Damazo I.J."/>
            <person name="Graziano A."/>
            <person name="Haggerty C.V."/>
            <person name="Harikumar N."/>
            <person name="Renninger T.L."/>
            <person name="Turner B.S."/>
            <person name="Zhang J.L."/>
            <person name="Butela K.A."/>
            <person name="Garlena R.A."/>
            <person name="Russell D.A."/>
            <person name="Pope W.H."/>
            <person name="Jacobs-Sera D."/>
            <person name="Hatfull G.F."/>
        </authorList>
    </citation>
    <scope>NUCLEOTIDE SEQUENCE [LARGE SCALE GENOMIC DNA]</scope>
</reference>